<dbReference type="Gene3D" id="1.10.620.20">
    <property type="entry name" value="Ribonucleotide Reductase, subunit A"/>
    <property type="match status" value="1"/>
</dbReference>
<dbReference type="AlphaFoldDB" id="A0A0F5YLD9"/>
<dbReference type="InterPro" id="IPR009078">
    <property type="entry name" value="Ferritin-like_SF"/>
</dbReference>
<dbReference type="EMBL" id="LATL02000177">
    <property type="protein sequence ID" value="KKD39724.1"/>
    <property type="molecule type" value="Genomic_DNA"/>
</dbReference>
<proteinExistence type="predicted"/>
<evidence type="ECO:0008006" key="3">
    <source>
        <dbReference type="Google" id="ProtNLM"/>
    </source>
</evidence>
<dbReference type="InterPro" id="IPR025859">
    <property type="entry name" value="AurF/CmlI"/>
</dbReference>
<dbReference type="Proteomes" id="UP000033607">
    <property type="component" value="Unassembled WGS sequence"/>
</dbReference>
<dbReference type="OrthoDB" id="5489780at2"/>
<dbReference type="InterPro" id="IPR012348">
    <property type="entry name" value="RNR-like"/>
</dbReference>
<gene>
    <name evidence="1" type="ORF">WN50_01850</name>
</gene>
<dbReference type="Pfam" id="PF11583">
    <property type="entry name" value="AurF"/>
    <property type="match status" value="1"/>
</dbReference>
<organism evidence="1 2">
    <name type="scientific">Limnoraphis robusta CS-951</name>
    <dbReference type="NCBI Taxonomy" id="1637645"/>
    <lineage>
        <taxon>Bacteria</taxon>
        <taxon>Bacillati</taxon>
        <taxon>Cyanobacteriota</taxon>
        <taxon>Cyanophyceae</taxon>
        <taxon>Oscillatoriophycideae</taxon>
        <taxon>Oscillatoriales</taxon>
        <taxon>Sirenicapillariaceae</taxon>
        <taxon>Limnoraphis</taxon>
    </lineage>
</organism>
<accession>A0A0F5YLD9</accession>
<evidence type="ECO:0000313" key="2">
    <source>
        <dbReference type="Proteomes" id="UP000033607"/>
    </source>
</evidence>
<reference evidence="1 2" key="1">
    <citation type="submission" date="2015-06" db="EMBL/GenBank/DDBJ databases">
        <title>Draft genome assembly of filamentous brackish cyanobacterium Limnoraphis robusta strain CS-951.</title>
        <authorList>
            <person name="Willis A."/>
            <person name="Parks M."/>
            <person name="Burford M.A."/>
        </authorList>
    </citation>
    <scope>NUCLEOTIDE SEQUENCE [LARGE SCALE GENOMIC DNA]</scope>
    <source>
        <strain evidence="1 2">CS-951</strain>
    </source>
</reference>
<sequence>MSTLALTQDTSKFEKVLAQLVKATNADPYDPFKELIWPESLEEGKFWMSFDLMSIHGTRFEHELSEEQKIELSQWEFVNFCSLNVTGIRELLVEMTSRLHTPGFELLSEYLHHLISEENEHMWYFSKFCLQYGGKIYPDRALAVAHLPEADIANFMLFTRILIFEEIVDFYNRRMGKDTTLPQFVQKMNELHHLDEGRHITYGRLYVDLFYQQLKDTYPQQRLLEIETAVKTFMQLSVQKLYRREMYIDAGLEQPGKMRKELLAHPTRHQYNSQLISGTAKFFTKIGLFSTPDVLAEPAAVLN</sequence>
<protein>
    <recommendedName>
        <fullName evidence="3">AurF domain containing protein</fullName>
    </recommendedName>
</protein>
<name>A0A0F5YLD9_9CYAN</name>
<evidence type="ECO:0000313" key="1">
    <source>
        <dbReference type="EMBL" id="KKD39724.1"/>
    </source>
</evidence>
<dbReference type="RefSeq" id="WP_046276815.1">
    <property type="nucleotide sequence ID" value="NZ_LATL02000177.1"/>
</dbReference>
<dbReference type="SUPFAM" id="SSF47240">
    <property type="entry name" value="Ferritin-like"/>
    <property type="match status" value="1"/>
</dbReference>
<dbReference type="GO" id="GO:0016491">
    <property type="term" value="F:oxidoreductase activity"/>
    <property type="evidence" value="ECO:0007669"/>
    <property type="project" value="InterPro"/>
</dbReference>
<comment type="caution">
    <text evidence="1">The sequence shown here is derived from an EMBL/GenBank/DDBJ whole genome shotgun (WGS) entry which is preliminary data.</text>
</comment>